<gene>
    <name evidence="3" type="ORF">DJ017_17445</name>
</gene>
<evidence type="ECO:0000256" key="1">
    <source>
        <dbReference type="SAM" id="Coils"/>
    </source>
</evidence>
<dbReference type="EMBL" id="QFYQ01000002">
    <property type="protein sequence ID" value="RAK51620.1"/>
    <property type="molecule type" value="Genomic_DNA"/>
</dbReference>
<organism evidence="3 4">
    <name type="scientific">Phenylobacterium soli</name>
    <dbReference type="NCBI Taxonomy" id="2170551"/>
    <lineage>
        <taxon>Bacteria</taxon>
        <taxon>Pseudomonadati</taxon>
        <taxon>Pseudomonadota</taxon>
        <taxon>Alphaproteobacteria</taxon>
        <taxon>Caulobacterales</taxon>
        <taxon>Caulobacteraceae</taxon>
        <taxon>Phenylobacterium</taxon>
    </lineage>
</organism>
<reference evidence="4" key="1">
    <citation type="submission" date="2018-05" db="EMBL/GenBank/DDBJ databases">
        <authorList>
            <person name="Li X."/>
        </authorList>
    </citation>
    <scope>NUCLEOTIDE SEQUENCE [LARGE SCALE GENOMIC DNA]</scope>
    <source>
        <strain evidence="4">LX32</strain>
    </source>
</reference>
<feature type="coiled-coil region" evidence="1">
    <location>
        <begin position="5"/>
        <end position="32"/>
    </location>
</feature>
<evidence type="ECO:0000256" key="2">
    <source>
        <dbReference type="SAM" id="MobiDB-lite"/>
    </source>
</evidence>
<proteinExistence type="predicted"/>
<keyword evidence="1" id="KW-0175">Coiled coil</keyword>
<keyword evidence="4" id="KW-1185">Reference proteome</keyword>
<feature type="compositionally biased region" description="Acidic residues" evidence="2">
    <location>
        <begin position="39"/>
        <end position="51"/>
    </location>
</feature>
<evidence type="ECO:0000313" key="4">
    <source>
        <dbReference type="Proteomes" id="UP000249254"/>
    </source>
</evidence>
<evidence type="ECO:0000313" key="3">
    <source>
        <dbReference type="EMBL" id="RAK51620.1"/>
    </source>
</evidence>
<accession>A0A328AAI0</accession>
<protein>
    <submittedName>
        <fullName evidence="3">Uncharacterized protein</fullName>
    </submittedName>
</protein>
<sequence>MADRLDVATDRAQAAEARVEKLREALEELLSACEADFGVPDDGDEDDEAVDGGEGGDMAVTFGMLRRARAALSTTEEKP</sequence>
<feature type="region of interest" description="Disordered" evidence="2">
    <location>
        <begin position="36"/>
        <end position="57"/>
    </location>
</feature>
<dbReference type="Proteomes" id="UP000249254">
    <property type="component" value="Unassembled WGS sequence"/>
</dbReference>
<name>A0A328AAI0_9CAUL</name>
<dbReference type="AlphaFoldDB" id="A0A328AAI0"/>
<comment type="caution">
    <text evidence="3">The sequence shown here is derived from an EMBL/GenBank/DDBJ whole genome shotgun (WGS) entry which is preliminary data.</text>
</comment>